<keyword evidence="7" id="KW-1185">Reference proteome</keyword>
<dbReference type="SUPFAM" id="SSF74942">
    <property type="entry name" value="YhbC-like, C-terminal domain"/>
    <property type="match status" value="1"/>
</dbReference>
<evidence type="ECO:0000259" key="5">
    <source>
        <dbReference type="Pfam" id="PF17384"/>
    </source>
</evidence>
<protein>
    <recommendedName>
        <fullName evidence="3">Ribosome maturation factor RimP</fullName>
    </recommendedName>
</protein>
<dbReference type="GO" id="GO:0006412">
    <property type="term" value="P:translation"/>
    <property type="evidence" value="ECO:0007669"/>
    <property type="project" value="TreeGrafter"/>
</dbReference>
<dbReference type="InterPro" id="IPR028998">
    <property type="entry name" value="RimP_C"/>
</dbReference>
<dbReference type="STRING" id="120956.SAMN05421791_101111"/>
<evidence type="ECO:0000313" key="6">
    <source>
        <dbReference type="EMBL" id="SDF80914.1"/>
    </source>
</evidence>
<dbReference type="Gene3D" id="2.30.30.180">
    <property type="entry name" value="Ribosome maturation factor RimP, C-terminal domain"/>
    <property type="match status" value="1"/>
</dbReference>
<dbReference type="Gene3D" id="3.30.300.70">
    <property type="entry name" value="RimP-like superfamily, N-terminal"/>
    <property type="match status" value="1"/>
</dbReference>
<dbReference type="InterPro" id="IPR035956">
    <property type="entry name" value="RimP_N_sf"/>
</dbReference>
<dbReference type="Pfam" id="PF02576">
    <property type="entry name" value="RimP_N"/>
    <property type="match status" value="1"/>
</dbReference>
<dbReference type="AlphaFoldDB" id="A0A1G7P3W2"/>
<dbReference type="FunFam" id="3.30.300.70:FF:000001">
    <property type="entry name" value="Ribosome maturation factor RimP"/>
    <property type="match status" value="1"/>
</dbReference>
<dbReference type="CDD" id="cd01734">
    <property type="entry name" value="YlxS_C"/>
    <property type="match status" value="1"/>
</dbReference>
<dbReference type="InterPro" id="IPR028989">
    <property type="entry name" value="RimP_N"/>
</dbReference>
<evidence type="ECO:0000313" key="7">
    <source>
        <dbReference type="Proteomes" id="UP000199708"/>
    </source>
</evidence>
<evidence type="ECO:0000256" key="2">
    <source>
        <dbReference type="ARBA" id="ARBA00022517"/>
    </source>
</evidence>
<accession>A0A1G7P3W2</accession>
<comment type="similarity">
    <text evidence="3">Belongs to the RimP family.</text>
</comment>
<dbReference type="NCBIfam" id="NF000928">
    <property type="entry name" value="PRK00092.1-2"/>
    <property type="match status" value="1"/>
</dbReference>
<comment type="subcellular location">
    <subcellularLocation>
        <location evidence="3">Cytoplasm</location>
    </subcellularLocation>
</comment>
<dbReference type="GO" id="GO:0000028">
    <property type="term" value="P:ribosomal small subunit assembly"/>
    <property type="evidence" value="ECO:0007669"/>
    <property type="project" value="TreeGrafter"/>
</dbReference>
<evidence type="ECO:0000256" key="3">
    <source>
        <dbReference type="HAMAP-Rule" id="MF_01077"/>
    </source>
</evidence>
<reference evidence="6 7" key="1">
    <citation type="submission" date="2016-10" db="EMBL/GenBank/DDBJ databases">
        <authorList>
            <person name="de Groot N.N."/>
        </authorList>
    </citation>
    <scope>NUCLEOTIDE SEQUENCE [LARGE SCALE GENOMIC DNA]</scope>
    <source>
        <strain evidence="6 7">ATCC BAA-466</strain>
    </source>
</reference>
<dbReference type="PANTHER" id="PTHR33867">
    <property type="entry name" value="RIBOSOME MATURATION FACTOR RIMP"/>
    <property type="match status" value="1"/>
</dbReference>
<evidence type="ECO:0000259" key="4">
    <source>
        <dbReference type="Pfam" id="PF02576"/>
    </source>
</evidence>
<keyword evidence="1 3" id="KW-0963">Cytoplasm</keyword>
<dbReference type="RefSeq" id="WP_090288818.1">
    <property type="nucleotide sequence ID" value="NZ_FNCK01000001.1"/>
</dbReference>
<organism evidence="6 7">
    <name type="scientific">Facklamia miroungae</name>
    <dbReference type="NCBI Taxonomy" id="120956"/>
    <lineage>
        <taxon>Bacteria</taxon>
        <taxon>Bacillati</taxon>
        <taxon>Bacillota</taxon>
        <taxon>Bacilli</taxon>
        <taxon>Lactobacillales</taxon>
        <taxon>Aerococcaceae</taxon>
        <taxon>Facklamia</taxon>
    </lineage>
</organism>
<dbReference type="InterPro" id="IPR003728">
    <property type="entry name" value="Ribosome_maturation_RimP"/>
</dbReference>
<proteinExistence type="inferred from homology"/>
<dbReference type="EMBL" id="FNCK01000001">
    <property type="protein sequence ID" value="SDF80914.1"/>
    <property type="molecule type" value="Genomic_DNA"/>
</dbReference>
<dbReference type="InterPro" id="IPR036847">
    <property type="entry name" value="RimP_C_sf"/>
</dbReference>
<keyword evidence="2 3" id="KW-0690">Ribosome biogenesis</keyword>
<evidence type="ECO:0000256" key="1">
    <source>
        <dbReference type="ARBA" id="ARBA00022490"/>
    </source>
</evidence>
<dbReference type="HAMAP" id="MF_01077">
    <property type="entry name" value="RimP"/>
    <property type="match status" value="1"/>
</dbReference>
<dbReference type="GO" id="GO:0005829">
    <property type="term" value="C:cytosol"/>
    <property type="evidence" value="ECO:0007669"/>
    <property type="project" value="TreeGrafter"/>
</dbReference>
<name>A0A1G7P3W2_9LACT</name>
<dbReference type="Pfam" id="PF17384">
    <property type="entry name" value="DUF150_C"/>
    <property type="match status" value="1"/>
</dbReference>
<dbReference type="SUPFAM" id="SSF75420">
    <property type="entry name" value="YhbC-like, N-terminal domain"/>
    <property type="match status" value="1"/>
</dbReference>
<feature type="domain" description="Ribosome maturation factor RimP C-terminal" evidence="5">
    <location>
        <begin position="88"/>
        <end position="157"/>
    </location>
</feature>
<dbReference type="PANTHER" id="PTHR33867:SF1">
    <property type="entry name" value="RIBOSOME MATURATION FACTOR RIMP"/>
    <property type="match status" value="1"/>
</dbReference>
<dbReference type="Proteomes" id="UP000199708">
    <property type="component" value="Unassembled WGS sequence"/>
</dbReference>
<sequence length="157" mass="17933">MSRVIDKVQPLVEPIIESLNCQLVDIEYLKEGKHWFLRIYADKEGGIDLDHCALISERVSEVLDAMQPDPFPAAYFLEVSSPGAERPLKNEEQIQSAIGEFVHFDYYAPQYGEKQHEGVLLDVTDDHYLLKVQIKTVSKELEIEKKSVAKARLAVKF</sequence>
<feature type="domain" description="Ribosome maturation factor RimP N-terminal" evidence="4">
    <location>
        <begin position="11"/>
        <end position="85"/>
    </location>
</feature>
<comment type="function">
    <text evidence="3">Required for maturation of 30S ribosomal subunits.</text>
</comment>
<gene>
    <name evidence="3" type="primary">rimP</name>
    <name evidence="6" type="ORF">SAMN05421791_101111</name>
</gene>
<dbReference type="OrthoDB" id="9805006at2"/>